<dbReference type="Proteomes" id="UP001060085">
    <property type="component" value="Linkage Group LG05"/>
</dbReference>
<evidence type="ECO:0000313" key="2">
    <source>
        <dbReference type="Proteomes" id="UP001060085"/>
    </source>
</evidence>
<comment type="caution">
    <text evidence="1">The sequence shown here is derived from an EMBL/GenBank/DDBJ whole genome shotgun (WGS) entry which is preliminary data.</text>
</comment>
<organism evidence="1 2">
    <name type="scientific">Catharanthus roseus</name>
    <name type="common">Madagascar periwinkle</name>
    <name type="synonym">Vinca rosea</name>
    <dbReference type="NCBI Taxonomy" id="4058"/>
    <lineage>
        <taxon>Eukaryota</taxon>
        <taxon>Viridiplantae</taxon>
        <taxon>Streptophyta</taxon>
        <taxon>Embryophyta</taxon>
        <taxon>Tracheophyta</taxon>
        <taxon>Spermatophyta</taxon>
        <taxon>Magnoliopsida</taxon>
        <taxon>eudicotyledons</taxon>
        <taxon>Gunneridae</taxon>
        <taxon>Pentapetalae</taxon>
        <taxon>asterids</taxon>
        <taxon>lamiids</taxon>
        <taxon>Gentianales</taxon>
        <taxon>Apocynaceae</taxon>
        <taxon>Rauvolfioideae</taxon>
        <taxon>Vinceae</taxon>
        <taxon>Catharanthinae</taxon>
        <taxon>Catharanthus</taxon>
    </lineage>
</organism>
<sequence>MSGVVKVAYELSMEIASKEPFRVDCNKRKALHVIGAKLRLVAAAVERKPQKEFAALELIPILSDFLINGRGKPPGHGSRVDGMADLTHLLATVQQDNNSSLRREDDRLMHGPILP</sequence>
<gene>
    <name evidence="1" type="ORF">M9H77_22922</name>
</gene>
<name>A0ACC0ATZ9_CATRO</name>
<protein>
    <submittedName>
        <fullName evidence="1">Uncharacterized protein</fullName>
    </submittedName>
</protein>
<keyword evidence="2" id="KW-1185">Reference proteome</keyword>
<accession>A0ACC0ATZ9</accession>
<proteinExistence type="predicted"/>
<evidence type="ECO:0000313" key="1">
    <source>
        <dbReference type="EMBL" id="KAI5663599.1"/>
    </source>
</evidence>
<reference evidence="2" key="1">
    <citation type="journal article" date="2023" name="Nat. Plants">
        <title>Single-cell RNA sequencing provides a high-resolution roadmap for understanding the multicellular compartmentation of specialized metabolism.</title>
        <authorList>
            <person name="Sun S."/>
            <person name="Shen X."/>
            <person name="Li Y."/>
            <person name="Li Y."/>
            <person name="Wang S."/>
            <person name="Li R."/>
            <person name="Zhang H."/>
            <person name="Shen G."/>
            <person name="Guo B."/>
            <person name="Wei J."/>
            <person name="Xu J."/>
            <person name="St-Pierre B."/>
            <person name="Chen S."/>
            <person name="Sun C."/>
        </authorList>
    </citation>
    <scope>NUCLEOTIDE SEQUENCE [LARGE SCALE GENOMIC DNA]</scope>
</reference>
<dbReference type="EMBL" id="CM044705">
    <property type="protein sequence ID" value="KAI5663599.1"/>
    <property type="molecule type" value="Genomic_DNA"/>
</dbReference>